<proteinExistence type="predicted"/>
<comment type="caution">
    <text evidence="1">The sequence shown here is derived from an EMBL/GenBank/DDBJ whole genome shotgun (WGS) entry which is preliminary data.</text>
</comment>
<sequence>MKPSKLKKRGCGGRGEDRGGVRLEMMWWVAWWQRGWRWWCGVGDEDGSGGVRVAMMVMVMRVVLWWLRWGGSRRRWRRVAASGYWGSGRNRGQEDNSLFRRENASLGKLSGDRRHGGRREGWPEILEKMEEEDDVCVSGKTEKWSGMSFYVKRWYTP</sequence>
<protein>
    <submittedName>
        <fullName evidence="1">Uncharacterized protein</fullName>
    </submittedName>
</protein>
<dbReference type="EMBL" id="BQNB010015262">
    <property type="protein sequence ID" value="GJT37910.1"/>
    <property type="molecule type" value="Genomic_DNA"/>
</dbReference>
<reference evidence="1" key="2">
    <citation type="submission" date="2022-01" db="EMBL/GenBank/DDBJ databases">
        <authorList>
            <person name="Yamashiro T."/>
            <person name="Shiraishi A."/>
            <person name="Satake H."/>
            <person name="Nakayama K."/>
        </authorList>
    </citation>
    <scope>NUCLEOTIDE SEQUENCE</scope>
</reference>
<name>A0ABQ5DF76_9ASTR</name>
<evidence type="ECO:0000313" key="2">
    <source>
        <dbReference type="Proteomes" id="UP001151760"/>
    </source>
</evidence>
<organism evidence="1 2">
    <name type="scientific">Tanacetum coccineum</name>
    <dbReference type="NCBI Taxonomy" id="301880"/>
    <lineage>
        <taxon>Eukaryota</taxon>
        <taxon>Viridiplantae</taxon>
        <taxon>Streptophyta</taxon>
        <taxon>Embryophyta</taxon>
        <taxon>Tracheophyta</taxon>
        <taxon>Spermatophyta</taxon>
        <taxon>Magnoliopsida</taxon>
        <taxon>eudicotyledons</taxon>
        <taxon>Gunneridae</taxon>
        <taxon>Pentapetalae</taxon>
        <taxon>asterids</taxon>
        <taxon>campanulids</taxon>
        <taxon>Asterales</taxon>
        <taxon>Asteraceae</taxon>
        <taxon>Asteroideae</taxon>
        <taxon>Anthemideae</taxon>
        <taxon>Anthemidinae</taxon>
        <taxon>Tanacetum</taxon>
    </lineage>
</organism>
<gene>
    <name evidence="1" type="ORF">Tco_0937775</name>
</gene>
<reference evidence="1" key="1">
    <citation type="journal article" date="2022" name="Int. J. Mol. Sci.">
        <title>Draft Genome of Tanacetum Coccineum: Genomic Comparison of Closely Related Tanacetum-Family Plants.</title>
        <authorList>
            <person name="Yamashiro T."/>
            <person name="Shiraishi A."/>
            <person name="Nakayama K."/>
            <person name="Satake H."/>
        </authorList>
    </citation>
    <scope>NUCLEOTIDE SEQUENCE</scope>
</reference>
<keyword evidence="2" id="KW-1185">Reference proteome</keyword>
<evidence type="ECO:0000313" key="1">
    <source>
        <dbReference type="EMBL" id="GJT37910.1"/>
    </source>
</evidence>
<accession>A0ABQ5DF76</accession>
<dbReference type="Proteomes" id="UP001151760">
    <property type="component" value="Unassembled WGS sequence"/>
</dbReference>